<dbReference type="GO" id="GO:0007155">
    <property type="term" value="P:cell adhesion"/>
    <property type="evidence" value="ECO:0007669"/>
    <property type="project" value="InterPro"/>
</dbReference>
<reference evidence="2" key="1">
    <citation type="submission" date="2022-07" db="EMBL/GenBank/DDBJ databases">
        <title>Genome Sequence of Citrobacter portucalensis from Edible Snails.</title>
        <authorList>
            <person name="Okafor A.C."/>
            <person name="Ogbo F.C."/>
            <person name="Ruppitsch W."/>
            <person name="Allerberger F."/>
        </authorList>
    </citation>
    <scope>NUCLEOTIDE SEQUENCE</scope>
    <source>
        <strain evidence="2">Igbk 7</strain>
    </source>
</reference>
<comment type="caution">
    <text evidence="2">The sequence shown here is derived from an EMBL/GenBank/DDBJ whole genome shotgun (WGS) entry which is preliminary data.</text>
</comment>
<evidence type="ECO:0000313" key="3">
    <source>
        <dbReference type="Proteomes" id="UP001207430"/>
    </source>
</evidence>
<dbReference type="AlphaFoldDB" id="A0AAW5W9M7"/>
<proteinExistence type="predicted"/>
<dbReference type="GO" id="GO:0009289">
    <property type="term" value="C:pilus"/>
    <property type="evidence" value="ECO:0007669"/>
    <property type="project" value="InterPro"/>
</dbReference>
<evidence type="ECO:0000259" key="1">
    <source>
        <dbReference type="Pfam" id="PF00419"/>
    </source>
</evidence>
<dbReference type="RefSeq" id="WP_267449789.1">
    <property type="nucleotide sequence ID" value="NZ_JANDBG010000041.1"/>
</dbReference>
<dbReference type="Pfam" id="PF00419">
    <property type="entry name" value="Fimbrial"/>
    <property type="match status" value="1"/>
</dbReference>
<gene>
    <name evidence="2" type="ORF">NLN86_24290</name>
</gene>
<feature type="domain" description="Fimbrial-type adhesion" evidence="1">
    <location>
        <begin position="38"/>
        <end position="170"/>
    </location>
</feature>
<protein>
    <submittedName>
        <fullName evidence="2">Fimbrial protein</fullName>
    </submittedName>
</protein>
<dbReference type="Proteomes" id="UP001207430">
    <property type="component" value="Unassembled WGS sequence"/>
</dbReference>
<evidence type="ECO:0000313" key="2">
    <source>
        <dbReference type="EMBL" id="MCX9004735.1"/>
    </source>
</evidence>
<dbReference type="InterPro" id="IPR000259">
    <property type="entry name" value="Adhesion_dom_fimbrial"/>
</dbReference>
<dbReference type="InterPro" id="IPR008966">
    <property type="entry name" value="Adhesion_dom_sf"/>
</dbReference>
<organism evidence="2 3">
    <name type="scientific">Citrobacter portucalensis</name>
    <dbReference type="NCBI Taxonomy" id="1639133"/>
    <lineage>
        <taxon>Bacteria</taxon>
        <taxon>Pseudomonadati</taxon>
        <taxon>Pseudomonadota</taxon>
        <taxon>Gammaproteobacteria</taxon>
        <taxon>Enterobacterales</taxon>
        <taxon>Enterobacteriaceae</taxon>
        <taxon>Citrobacter</taxon>
        <taxon>Citrobacter freundii complex</taxon>
    </lineage>
</organism>
<dbReference type="EMBL" id="JANDBG010000041">
    <property type="protein sequence ID" value="MCX9004735.1"/>
    <property type="molecule type" value="Genomic_DNA"/>
</dbReference>
<dbReference type="InterPro" id="IPR036937">
    <property type="entry name" value="Adhesion_dom_fimbrial_sf"/>
</dbReference>
<sequence>MLFIKWFIDYNWFRISWRILVFLVTVNTSVFAGENIKFKGILIDPPSCVINSGESIYIPFDNVGINKVDGKNYLRDIIFNVKCESADPTQDLSLMIRGEPAYFDNNVLKTDVTDLGIRLLVDGNLMPLNKSIIINPTNYPKLQAVPVKKSGAVLSEQPFSATATLQANYQ</sequence>
<name>A0AAW5W9M7_9ENTR</name>
<dbReference type="SUPFAM" id="SSF49401">
    <property type="entry name" value="Bacterial adhesins"/>
    <property type="match status" value="1"/>
</dbReference>
<accession>A0AAW5W9M7</accession>
<dbReference type="Gene3D" id="2.60.40.1090">
    <property type="entry name" value="Fimbrial-type adhesion domain"/>
    <property type="match status" value="1"/>
</dbReference>